<dbReference type="Proteomes" id="UP000325945">
    <property type="component" value="Unassembled WGS sequence"/>
</dbReference>
<evidence type="ECO:0000313" key="2">
    <source>
        <dbReference type="Proteomes" id="UP000325945"/>
    </source>
</evidence>
<organism evidence="1 2">
    <name type="scientific">Aspergillus sergii</name>
    <dbReference type="NCBI Taxonomy" id="1034303"/>
    <lineage>
        <taxon>Eukaryota</taxon>
        <taxon>Fungi</taxon>
        <taxon>Dikarya</taxon>
        <taxon>Ascomycota</taxon>
        <taxon>Pezizomycotina</taxon>
        <taxon>Eurotiomycetes</taxon>
        <taxon>Eurotiomycetidae</taxon>
        <taxon>Eurotiales</taxon>
        <taxon>Aspergillaceae</taxon>
        <taxon>Aspergillus</taxon>
        <taxon>Aspergillus subgen. Circumdati</taxon>
    </lineage>
</organism>
<accession>A0A5N6XAK7</accession>
<proteinExistence type="predicted"/>
<dbReference type="AlphaFoldDB" id="A0A5N6XAK7"/>
<gene>
    <name evidence="1" type="ORF">BDV39DRAFT_174126</name>
</gene>
<sequence>MLHFSTNSIDPNPWTCITGPTTWTSCPPPFFDRDLEPGISTRGFNTVRTEISWQTTFNWLQLGAFSYEPAL</sequence>
<dbReference type="EMBL" id="ML741785">
    <property type="protein sequence ID" value="KAE8328540.1"/>
    <property type="molecule type" value="Genomic_DNA"/>
</dbReference>
<name>A0A5N6XAK7_9EURO</name>
<keyword evidence="2" id="KW-1185">Reference proteome</keyword>
<evidence type="ECO:0000313" key="1">
    <source>
        <dbReference type="EMBL" id="KAE8328540.1"/>
    </source>
</evidence>
<reference evidence="2" key="1">
    <citation type="submission" date="2019-04" db="EMBL/GenBank/DDBJ databases">
        <title>Friends and foes A comparative genomics studyof 23 Aspergillus species from section Flavi.</title>
        <authorList>
            <consortium name="DOE Joint Genome Institute"/>
            <person name="Kjaerbolling I."/>
            <person name="Vesth T."/>
            <person name="Frisvad J.C."/>
            <person name="Nybo J.L."/>
            <person name="Theobald S."/>
            <person name="Kildgaard S."/>
            <person name="Isbrandt T."/>
            <person name="Kuo A."/>
            <person name="Sato A."/>
            <person name="Lyhne E.K."/>
            <person name="Kogle M.E."/>
            <person name="Wiebenga A."/>
            <person name="Kun R.S."/>
            <person name="Lubbers R.J."/>
            <person name="Makela M.R."/>
            <person name="Barry K."/>
            <person name="Chovatia M."/>
            <person name="Clum A."/>
            <person name="Daum C."/>
            <person name="Haridas S."/>
            <person name="He G."/>
            <person name="LaButti K."/>
            <person name="Lipzen A."/>
            <person name="Mondo S."/>
            <person name="Riley R."/>
            <person name="Salamov A."/>
            <person name="Simmons B.A."/>
            <person name="Magnuson J.K."/>
            <person name="Henrissat B."/>
            <person name="Mortensen U.H."/>
            <person name="Larsen T.O."/>
            <person name="Devries R.P."/>
            <person name="Grigoriev I.V."/>
            <person name="Machida M."/>
            <person name="Baker S.E."/>
            <person name="Andersen M.R."/>
        </authorList>
    </citation>
    <scope>NUCLEOTIDE SEQUENCE [LARGE SCALE GENOMIC DNA]</scope>
    <source>
        <strain evidence="2">CBS 130017</strain>
    </source>
</reference>
<protein>
    <submittedName>
        <fullName evidence="1">Uncharacterized protein</fullName>
    </submittedName>
</protein>